<keyword evidence="2" id="KW-1185">Reference proteome</keyword>
<comment type="caution">
    <text evidence="1">The sequence shown here is derived from an EMBL/GenBank/DDBJ whole genome shotgun (WGS) entry which is preliminary data.</text>
</comment>
<dbReference type="Proteomes" id="UP000273516">
    <property type="component" value="Unassembled WGS sequence"/>
</dbReference>
<proteinExistence type="predicted"/>
<dbReference type="EMBL" id="QOKZ01000006">
    <property type="protein sequence ID" value="RMC33726.1"/>
    <property type="molecule type" value="Genomic_DNA"/>
</dbReference>
<name>A0A3M0M7M9_9RHOB</name>
<evidence type="ECO:0000313" key="1">
    <source>
        <dbReference type="EMBL" id="RMC33726.1"/>
    </source>
</evidence>
<reference evidence="1 2" key="1">
    <citation type="submission" date="2018-07" db="EMBL/GenBank/DDBJ databases">
        <authorList>
            <person name="Zhang Y."/>
            <person name="Wang L."/>
            <person name="Ma S."/>
        </authorList>
    </citation>
    <scope>NUCLEOTIDE SEQUENCE [LARGE SCALE GENOMIC DNA]</scope>
    <source>
        <strain evidence="1 2">4-2</strain>
    </source>
</reference>
<sequence>MLAVRRWNLNPEKNRLSRGADRAQFARPEYEPFWTIVMAHGFTPAGYEWARTGCIFKRRGCDDWRGDRPFPPCC</sequence>
<evidence type="ECO:0000313" key="2">
    <source>
        <dbReference type="Proteomes" id="UP000273516"/>
    </source>
</evidence>
<gene>
    <name evidence="1" type="ORF">C9E81_15585</name>
</gene>
<accession>A0A3M0M7M9</accession>
<dbReference type="AlphaFoldDB" id="A0A3M0M7M9"/>
<protein>
    <submittedName>
        <fullName evidence="1">Uncharacterized protein</fullName>
    </submittedName>
</protein>
<organism evidence="1 2">
    <name type="scientific">Paracoccus alkanivorans</name>
    <dbReference type="NCBI Taxonomy" id="2116655"/>
    <lineage>
        <taxon>Bacteria</taxon>
        <taxon>Pseudomonadati</taxon>
        <taxon>Pseudomonadota</taxon>
        <taxon>Alphaproteobacteria</taxon>
        <taxon>Rhodobacterales</taxon>
        <taxon>Paracoccaceae</taxon>
        <taxon>Paracoccus</taxon>
    </lineage>
</organism>